<reference evidence="9 10" key="1">
    <citation type="submission" date="2021-04" db="EMBL/GenBank/DDBJ databases">
        <title>Whole genome analysis of root endophytic bacterium Microbacterium paraoxydans ku-mp colonizing RP-bio226 rice variety.</title>
        <authorList>
            <person name="Ulaganathan K."/>
            <person name="Latha B."/>
        </authorList>
    </citation>
    <scope>NUCLEOTIDE SEQUENCE [LARGE SCALE GENOMIC DNA]</scope>
    <source>
        <strain evidence="10">ku-mp</strain>
    </source>
</reference>
<dbReference type="Proteomes" id="UP000678243">
    <property type="component" value="Unassembled WGS sequence"/>
</dbReference>
<evidence type="ECO:0000256" key="2">
    <source>
        <dbReference type="ARBA" id="ARBA00007362"/>
    </source>
</evidence>
<evidence type="ECO:0000256" key="7">
    <source>
        <dbReference type="SAM" id="Phobius"/>
    </source>
</evidence>
<evidence type="ECO:0000256" key="3">
    <source>
        <dbReference type="ARBA" id="ARBA00022692"/>
    </source>
</evidence>
<proteinExistence type="inferred from homology"/>
<accession>A0ABS5IJI8</accession>
<evidence type="ECO:0000313" key="10">
    <source>
        <dbReference type="Proteomes" id="UP000678243"/>
    </source>
</evidence>
<sequence>MTVTAAVAFVITWSSGFLIAAFGTVDVSALTLLVWRFVPLAVVLLAVVIATGAARGVTPRELGTQAAIGLFAQFGYCAAVYGAVASGIATGTVALIDAVQPLVVAALVGPILGLRVRGAQWAGLALGALGVALVVHSQFGSSSAPPAAYLLPAAAMVCLVIGTLLQRRSPVRTGMLVTLTVHLTVTAVLLLGIALVTGDLVPPAAPGFWLAVVLAAVFPTLAAYGLYWWLLRRVGITALQALLFLIAPATALAGALLLGEPLTALTVIGFALCGGGVAVVLAGERQERAEATAEEPESSGERRTAQGRTRTARPSNATTSPSCS</sequence>
<gene>
    <name evidence="9" type="ORF">KE274_00030</name>
</gene>
<feature type="domain" description="EamA" evidence="8">
    <location>
        <begin position="148"/>
        <end position="281"/>
    </location>
</feature>
<feature type="domain" description="EamA" evidence="8">
    <location>
        <begin position="3"/>
        <end position="135"/>
    </location>
</feature>
<keyword evidence="10" id="KW-1185">Reference proteome</keyword>
<comment type="caution">
    <text evidence="9">The sequence shown here is derived from an EMBL/GenBank/DDBJ whole genome shotgun (WGS) entry which is preliminary data.</text>
</comment>
<feature type="transmembrane region" description="Helical" evidence="7">
    <location>
        <begin position="238"/>
        <end position="258"/>
    </location>
</feature>
<dbReference type="PANTHER" id="PTHR32322">
    <property type="entry name" value="INNER MEMBRANE TRANSPORTER"/>
    <property type="match status" value="1"/>
</dbReference>
<evidence type="ECO:0000256" key="1">
    <source>
        <dbReference type="ARBA" id="ARBA00004141"/>
    </source>
</evidence>
<feature type="transmembrane region" description="Helical" evidence="7">
    <location>
        <begin position="94"/>
        <end position="114"/>
    </location>
</feature>
<feature type="transmembrane region" description="Helical" evidence="7">
    <location>
        <begin position="121"/>
        <end position="141"/>
    </location>
</feature>
<dbReference type="EMBL" id="JAGTUK010000001">
    <property type="protein sequence ID" value="MBS0022487.1"/>
    <property type="molecule type" value="Genomic_DNA"/>
</dbReference>
<name>A0ABS5IJI8_9MICO</name>
<keyword evidence="3 7" id="KW-0812">Transmembrane</keyword>
<feature type="compositionally biased region" description="Polar residues" evidence="6">
    <location>
        <begin position="314"/>
        <end position="324"/>
    </location>
</feature>
<dbReference type="InterPro" id="IPR000620">
    <property type="entry name" value="EamA_dom"/>
</dbReference>
<evidence type="ECO:0000256" key="6">
    <source>
        <dbReference type="SAM" id="MobiDB-lite"/>
    </source>
</evidence>
<feature type="transmembrane region" description="Helical" evidence="7">
    <location>
        <begin position="147"/>
        <end position="165"/>
    </location>
</feature>
<evidence type="ECO:0000313" key="9">
    <source>
        <dbReference type="EMBL" id="MBS0022487.1"/>
    </source>
</evidence>
<feature type="transmembrane region" description="Helical" evidence="7">
    <location>
        <begin position="177"/>
        <end position="196"/>
    </location>
</feature>
<dbReference type="SUPFAM" id="SSF103481">
    <property type="entry name" value="Multidrug resistance efflux transporter EmrE"/>
    <property type="match status" value="2"/>
</dbReference>
<evidence type="ECO:0000256" key="4">
    <source>
        <dbReference type="ARBA" id="ARBA00022989"/>
    </source>
</evidence>
<organism evidence="9 10">
    <name type="scientific">Microbacterium paraoxydans</name>
    <dbReference type="NCBI Taxonomy" id="199592"/>
    <lineage>
        <taxon>Bacteria</taxon>
        <taxon>Bacillati</taxon>
        <taxon>Actinomycetota</taxon>
        <taxon>Actinomycetes</taxon>
        <taxon>Micrococcales</taxon>
        <taxon>Microbacteriaceae</taxon>
        <taxon>Microbacterium</taxon>
    </lineage>
</organism>
<feature type="transmembrane region" description="Helical" evidence="7">
    <location>
        <begin position="33"/>
        <end position="54"/>
    </location>
</feature>
<dbReference type="PANTHER" id="PTHR32322:SF2">
    <property type="entry name" value="EAMA DOMAIN-CONTAINING PROTEIN"/>
    <property type="match status" value="1"/>
</dbReference>
<keyword evidence="4 7" id="KW-1133">Transmembrane helix</keyword>
<feature type="region of interest" description="Disordered" evidence="6">
    <location>
        <begin position="288"/>
        <end position="324"/>
    </location>
</feature>
<feature type="transmembrane region" description="Helical" evidence="7">
    <location>
        <begin position="66"/>
        <end position="88"/>
    </location>
</feature>
<comment type="subcellular location">
    <subcellularLocation>
        <location evidence="1">Membrane</location>
        <topology evidence="1">Multi-pass membrane protein</topology>
    </subcellularLocation>
</comment>
<protein>
    <submittedName>
        <fullName evidence="9">DMT family transporter</fullName>
    </submittedName>
</protein>
<dbReference type="InterPro" id="IPR037185">
    <property type="entry name" value="EmrE-like"/>
</dbReference>
<feature type="transmembrane region" description="Helical" evidence="7">
    <location>
        <begin position="264"/>
        <end position="282"/>
    </location>
</feature>
<dbReference type="InterPro" id="IPR050638">
    <property type="entry name" value="AA-Vitamin_Transporters"/>
</dbReference>
<comment type="similarity">
    <text evidence="2">Belongs to the EamA transporter family.</text>
</comment>
<dbReference type="Pfam" id="PF00892">
    <property type="entry name" value="EamA"/>
    <property type="match status" value="2"/>
</dbReference>
<keyword evidence="5 7" id="KW-0472">Membrane</keyword>
<evidence type="ECO:0000256" key="5">
    <source>
        <dbReference type="ARBA" id="ARBA00023136"/>
    </source>
</evidence>
<evidence type="ECO:0000259" key="8">
    <source>
        <dbReference type="Pfam" id="PF00892"/>
    </source>
</evidence>
<feature type="transmembrane region" description="Helical" evidence="7">
    <location>
        <begin position="208"/>
        <end position="231"/>
    </location>
</feature>